<protein>
    <recommendedName>
        <fullName evidence="3">beta-N-acetylhexosaminidase</fullName>
        <ecNumber evidence="3">3.2.1.52</ecNumber>
    </recommendedName>
</protein>
<dbReference type="Gene3D" id="3.40.50.1700">
    <property type="entry name" value="Glycoside hydrolase family 3 C-terminal domain"/>
    <property type="match status" value="1"/>
</dbReference>
<dbReference type="PANTHER" id="PTHR30480:SF13">
    <property type="entry name" value="BETA-HEXOSAMINIDASE"/>
    <property type="match status" value="1"/>
</dbReference>
<dbReference type="InterPro" id="IPR019800">
    <property type="entry name" value="Glyco_hydro_3_AS"/>
</dbReference>
<evidence type="ECO:0000256" key="5">
    <source>
        <dbReference type="ARBA" id="ARBA00023295"/>
    </source>
</evidence>
<dbReference type="InterPro" id="IPR036962">
    <property type="entry name" value="Glyco_hydro_3_N_sf"/>
</dbReference>
<keyword evidence="5" id="KW-0326">Glycosidase</keyword>
<evidence type="ECO:0000256" key="1">
    <source>
        <dbReference type="ARBA" id="ARBA00001231"/>
    </source>
</evidence>
<dbReference type="EC" id="3.2.1.52" evidence="3"/>
<evidence type="ECO:0000256" key="3">
    <source>
        <dbReference type="ARBA" id="ARBA00012663"/>
    </source>
</evidence>
<feature type="domain" description="Glycoside hydrolase family 3 N-terminal" evidence="7">
    <location>
        <begin position="50"/>
        <end position="330"/>
    </location>
</feature>
<keyword evidence="9" id="KW-1185">Reference proteome</keyword>
<dbReference type="InterPro" id="IPR017853">
    <property type="entry name" value="GH"/>
</dbReference>
<dbReference type="GO" id="GO:0016787">
    <property type="term" value="F:hydrolase activity"/>
    <property type="evidence" value="ECO:0007669"/>
    <property type="project" value="UniProtKB-KW"/>
</dbReference>
<organism evidence="8 9">
    <name type="scientific">Cohnella hashimotonis</name>
    <dbReference type="NCBI Taxonomy" id="2826895"/>
    <lineage>
        <taxon>Bacteria</taxon>
        <taxon>Bacillati</taxon>
        <taxon>Bacillota</taxon>
        <taxon>Bacilli</taxon>
        <taxon>Bacillales</taxon>
        <taxon>Paenibacillaceae</taxon>
        <taxon>Cohnella</taxon>
    </lineage>
</organism>
<dbReference type="Pfam" id="PF00933">
    <property type="entry name" value="Glyco_hydro_3"/>
    <property type="match status" value="1"/>
</dbReference>
<evidence type="ECO:0000313" key="8">
    <source>
        <dbReference type="EMBL" id="MDI4649073.1"/>
    </source>
</evidence>
<sequence length="579" mass="63454">MKYRIIVTDRAKRIVEEMNFRRLLKQVCCPTLGHVGAERLEEFGAMFFHPMDRAELQEAIRRLKEVSEVPPFIVSDMECGPGNMIRGATKFTSMMGLSQANSEELAYEVGRIAAAEAGEIGFNWTFSPVADIASDADSPVVSTRSAGHKPEQVVKIAGGYMKGLQEHGMMATIKHFPGDGFSSWDQHLTTPNLPLDAASWRNGPGRVFRELIDQGAMAVMPGHIALPAFDEPDARGLYPPATVSRKLLIELLRQELGFEGLIVSDAINMGGVVGYMNYYDACAAALTNGCDMLLFPQMDERFYAEMERRHREGSLTLATLRDRASRIVSLKEQFGLFGASSAGRGRERGEQAIAGRQPEGQEVPGQEIAGQKIAGQEIAASNSAARSAGAEQEGAVPDKAARAVAVAEAVSERSITIVRDREGLLPYRFTPATKVLHVVIVNNHDRYGELWERMKREIGKYAGTVDQWLDPGPDALFQVAADQAYDVMICSIGGRLSYGLNVVRLHDEVARNMMGGWTKLGTPVIFIAHFHPFVHKEYAASIDTIVNTYGDIDCTAEQLLKAIAGAGERPINARLFAHD</sequence>
<dbReference type="Gene3D" id="3.20.20.300">
    <property type="entry name" value="Glycoside hydrolase, family 3, N-terminal domain"/>
    <property type="match status" value="1"/>
</dbReference>
<comment type="catalytic activity">
    <reaction evidence="1">
        <text>Hydrolysis of terminal non-reducing N-acetyl-D-hexosamine residues in N-acetyl-beta-D-hexosaminides.</text>
        <dbReference type="EC" id="3.2.1.52"/>
    </reaction>
</comment>
<evidence type="ECO:0000256" key="4">
    <source>
        <dbReference type="ARBA" id="ARBA00022801"/>
    </source>
</evidence>
<dbReference type="SUPFAM" id="SSF51445">
    <property type="entry name" value="(Trans)glycosidases"/>
    <property type="match status" value="1"/>
</dbReference>
<keyword evidence="4 8" id="KW-0378">Hydrolase</keyword>
<name>A0ABT6TS72_9BACL</name>
<comment type="similarity">
    <text evidence="2">Belongs to the glycosyl hydrolase 3 family.</text>
</comment>
<reference evidence="8" key="1">
    <citation type="submission" date="2023-04" db="EMBL/GenBank/DDBJ databases">
        <title>Comparative genomic analysis of Cohnella hashimotonis sp. nov., isolated from the International Space Station.</title>
        <authorList>
            <person name="Venkateswaran K."/>
            <person name="Simpson A."/>
        </authorList>
    </citation>
    <scope>NUCLEOTIDE SEQUENCE</scope>
    <source>
        <strain evidence="8">F6_2S_P_1</strain>
    </source>
</reference>
<evidence type="ECO:0000256" key="6">
    <source>
        <dbReference type="SAM" id="MobiDB-lite"/>
    </source>
</evidence>
<dbReference type="InterPro" id="IPR050226">
    <property type="entry name" value="NagZ_Beta-hexosaminidase"/>
</dbReference>
<feature type="region of interest" description="Disordered" evidence="6">
    <location>
        <begin position="341"/>
        <end position="362"/>
    </location>
</feature>
<gene>
    <name evidence="8" type="ORF">KB449_29310</name>
</gene>
<dbReference type="Proteomes" id="UP001161691">
    <property type="component" value="Unassembled WGS sequence"/>
</dbReference>
<dbReference type="EMBL" id="JAGRPV010000001">
    <property type="protein sequence ID" value="MDI4649073.1"/>
    <property type="molecule type" value="Genomic_DNA"/>
</dbReference>
<dbReference type="InterPro" id="IPR001764">
    <property type="entry name" value="Glyco_hydro_3_N"/>
</dbReference>
<evidence type="ECO:0000256" key="2">
    <source>
        <dbReference type="ARBA" id="ARBA00005336"/>
    </source>
</evidence>
<dbReference type="InterPro" id="IPR036881">
    <property type="entry name" value="Glyco_hydro_3_C_sf"/>
</dbReference>
<evidence type="ECO:0000313" key="9">
    <source>
        <dbReference type="Proteomes" id="UP001161691"/>
    </source>
</evidence>
<evidence type="ECO:0000259" key="7">
    <source>
        <dbReference type="Pfam" id="PF00933"/>
    </source>
</evidence>
<accession>A0ABT6TS72</accession>
<proteinExistence type="inferred from homology"/>
<dbReference type="PROSITE" id="PS00775">
    <property type="entry name" value="GLYCOSYL_HYDROL_F3"/>
    <property type="match status" value="1"/>
</dbReference>
<dbReference type="RefSeq" id="WP_282911738.1">
    <property type="nucleotide sequence ID" value="NZ_JAGRPV010000001.1"/>
</dbReference>
<comment type="caution">
    <text evidence="8">The sequence shown here is derived from an EMBL/GenBank/DDBJ whole genome shotgun (WGS) entry which is preliminary data.</text>
</comment>
<dbReference type="PANTHER" id="PTHR30480">
    <property type="entry name" value="BETA-HEXOSAMINIDASE-RELATED"/>
    <property type="match status" value="1"/>
</dbReference>